<evidence type="ECO:0000259" key="4">
    <source>
        <dbReference type="Pfam" id="PF00370"/>
    </source>
</evidence>
<dbReference type="GO" id="GO:0016301">
    <property type="term" value="F:kinase activity"/>
    <property type="evidence" value="ECO:0007669"/>
    <property type="project" value="UniProtKB-KW"/>
</dbReference>
<dbReference type="Gene3D" id="3.30.420.40">
    <property type="match status" value="2"/>
</dbReference>
<dbReference type="OrthoDB" id="9805576at2"/>
<dbReference type="eggNOG" id="COG1070">
    <property type="taxonomic scope" value="Bacteria"/>
</dbReference>
<dbReference type="InterPro" id="IPR050406">
    <property type="entry name" value="FGGY_Carb_Kinase"/>
</dbReference>
<dbReference type="EMBL" id="CP002351">
    <property type="protein sequence ID" value="AEH51797.1"/>
    <property type="molecule type" value="Genomic_DNA"/>
</dbReference>
<evidence type="ECO:0000256" key="3">
    <source>
        <dbReference type="ARBA" id="ARBA00022777"/>
    </source>
</evidence>
<dbReference type="SUPFAM" id="SSF53067">
    <property type="entry name" value="Actin-like ATPase domain"/>
    <property type="match status" value="2"/>
</dbReference>
<dbReference type="PANTHER" id="PTHR43095">
    <property type="entry name" value="SUGAR KINASE"/>
    <property type="match status" value="1"/>
</dbReference>
<accession>F7YXE8</accession>
<protein>
    <submittedName>
        <fullName evidence="6">Carbohydrate kinase, FGGY</fullName>
    </submittedName>
</protein>
<dbReference type="Proteomes" id="UP000006804">
    <property type="component" value="Chromosome"/>
</dbReference>
<dbReference type="PIRSF" id="PIRSF000538">
    <property type="entry name" value="GlpK"/>
    <property type="match status" value="1"/>
</dbReference>
<reference evidence="6 7" key="1">
    <citation type="submission" date="2010-11" db="EMBL/GenBank/DDBJ databases">
        <title>The complete genome of Thermotoga thermarum DSM 5069.</title>
        <authorList>
            <consortium name="US DOE Joint Genome Institute (JGI-PGF)"/>
            <person name="Lucas S."/>
            <person name="Copeland A."/>
            <person name="Lapidus A."/>
            <person name="Bruce D."/>
            <person name="Goodwin L."/>
            <person name="Pitluck S."/>
            <person name="Kyrpides N."/>
            <person name="Mavromatis K."/>
            <person name="Ivanova N."/>
            <person name="Zeytun A."/>
            <person name="Brettin T."/>
            <person name="Detter J.C."/>
            <person name="Tapia R."/>
            <person name="Han C."/>
            <person name="Land M."/>
            <person name="Hauser L."/>
            <person name="Markowitz V."/>
            <person name="Cheng J.-F."/>
            <person name="Hugenholtz P."/>
            <person name="Woyke T."/>
            <person name="Wu D."/>
            <person name="Spring S."/>
            <person name="Schroeder M."/>
            <person name="Brambilla E."/>
            <person name="Klenk H.-P."/>
            <person name="Eisen J.A."/>
        </authorList>
    </citation>
    <scope>NUCLEOTIDE SEQUENCE [LARGE SCALE GENOMIC DNA]</scope>
    <source>
        <strain evidence="6 7">DSM 5069</strain>
    </source>
</reference>
<dbReference type="InterPro" id="IPR000577">
    <property type="entry name" value="Carb_kinase_FGGY"/>
</dbReference>
<dbReference type="STRING" id="688269.Theth_1753"/>
<dbReference type="HOGENOM" id="CLU_009281_3_2_0"/>
<dbReference type="Pfam" id="PF00370">
    <property type="entry name" value="FGGY_N"/>
    <property type="match status" value="1"/>
</dbReference>
<dbReference type="PANTHER" id="PTHR43095:SF2">
    <property type="entry name" value="GLUCONOKINASE"/>
    <property type="match status" value="1"/>
</dbReference>
<keyword evidence="3 6" id="KW-0418">Kinase</keyword>
<dbReference type="InterPro" id="IPR018485">
    <property type="entry name" value="FGGY_C"/>
</dbReference>
<feature type="domain" description="Carbohydrate kinase FGGY C-terminal" evidence="5">
    <location>
        <begin position="256"/>
        <end position="438"/>
    </location>
</feature>
<gene>
    <name evidence="6" type="ORF">Theth_1753</name>
</gene>
<keyword evidence="7" id="KW-1185">Reference proteome</keyword>
<dbReference type="AlphaFoldDB" id="F7YXE8"/>
<sequence>MEDLVLALDLGTTNIKAGILDVNGNLLKVETKELSVERDSTGKAEHNPDVIFESVISICKTVVQGYEERVKIIVPSSYMFGFVPLDKDFKPLTGIITLLDTRSQETFHELLQIVDYDQLYNRTGCPPLFLYPFAKIYWLKQRKPEIFKNARYFLCSKSFICLLLTGEIYSDPSVSSSTQMMNIHSLNWDPYALSVLGIDERNLAKIVPAEKVVGQIRPKVAEMIGLGKDVKVLNGVYDSGAVALGTGALQGYYGIINLGTTAMIRVAYPKPVVDKDKRKRFQACYLCNNRWFIGGSINNAGIILKWFRDNIFNLPYDKMSELAAQDDSKDLFFLPFITGERYPEIGNVACGVFFGLKSHHTKLHMIRAGMEGVVFSLKLAFDALKENGIEVSELRAGGGGTNSNVWMNIFANVFNLPVKIPQAKEAALLGSSILGHYALGHYKTLDEATEKLVKIEKSYLPLPAEVEYYSKRYEFFKYLVSFMREAYQKHFELFSTK</sequence>
<dbReference type="InterPro" id="IPR018484">
    <property type="entry name" value="FGGY_N"/>
</dbReference>
<keyword evidence="2" id="KW-0808">Transferase</keyword>
<evidence type="ECO:0000259" key="5">
    <source>
        <dbReference type="Pfam" id="PF02782"/>
    </source>
</evidence>
<dbReference type="RefSeq" id="WP_013933005.1">
    <property type="nucleotide sequence ID" value="NC_015707.1"/>
</dbReference>
<comment type="similarity">
    <text evidence="1">Belongs to the FGGY kinase family.</text>
</comment>
<evidence type="ECO:0000256" key="2">
    <source>
        <dbReference type="ARBA" id="ARBA00022679"/>
    </source>
</evidence>
<organism evidence="6 7">
    <name type="scientific">Pseudothermotoga thermarum DSM 5069</name>
    <dbReference type="NCBI Taxonomy" id="688269"/>
    <lineage>
        <taxon>Bacteria</taxon>
        <taxon>Thermotogati</taxon>
        <taxon>Thermotogota</taxon>
        <taxon>Thermotogae</taxon>
        <taxon>Thermotogales</taxon>
        <taxon>Thermotogaceae</taxon>
        <taxon>Pseudothermotoga</taxon>
    </lineage>
</organism>
<dbReference type="Pfam" id="PF02782">
    <property type="entry name" value="FGGY_C"/>
    <property type="match status" value="1"/>
</dbReference>
<name>F7YXE8_9THEM</name>
<feature type="domain" description="Carbohydrate kinase FGGY N-terminal" evidence="4">
    <location>
        <begin position="5"/>
        <end position="245"/>
    </location>
</feature>
<dbReference type="GO" id="GO:0005975">
    <property type="term" value="P:carbohydrate metabolic process"/>
    <property type="evidence" value="ECO:0007669"/>
    <property type="project" value="InterPro"/>
</dbReference>
<dbReference type="InterPro" id="IPR043129">
    <property type="entry name" value="ATPase_NBD"/>
</dbReference>
<proteinExistence type="inferred from homology"/>
<evidence type="ECO:0000313" key="7">
    <source>
        <dbReference type="Proteomes" id="UP000006804"/>
    </source>
</evidence>
<evidence type="ECO:0000313" key="6">
    <source>
        <dbReference type="EMBL" id="AEH51797.1"/>
    </source>
</evidence>
<dbReference type="KEGG" id="tta:Theth_1753"/>
<dbReference type="PATRIC" id="fig|688269.3.peg.1805"/>
<evidence type="ECO:0000256" key="1">
    <source>
        <dbReference type="ARBA" id="ARBA00009156"/>
    </source>
</evidence>
<dbReference type="CDD" id="cd07770">
    <property type="entry name" value="ASKHA_NBD_FGGY_GntK"/>
    <property type="match status" value="1"/>
</dbReference>